<dbReference type="PROSITE" id="PS51257">
    <property type="entry name" value="PROKAR_LIPOPROTEIN"/>
    <property type="match status" value="1"/>
</dbReference>
<dbReference type="AlphaFoldDB" id="A0A9D1VQ15"/>
<evidence type="ECO:0000313" key="2">
    <source>
        <dbReference type="Proteomes" id="UP000824246"/>
    </source>
</evidence>
<comment type="caution">
    <text evidence="1">The sequence shown here is derived from an EMBL/GenBank/DDBJ whole genome shotgun (WGS) entry which is preliminary data.</text>
</comment>
<sequence length="402" mass="44766">MKKALIPLCVLPCLLAACQEEIPMVSLGIDDAYAIERMKALTLHPEFPGERYEWYLQDKQGADSLVSTDRDYTFISASTGVFQLKLQIIDAVNPLEHHVSIVVWEEEVAYSRYIAKVYEYRPAPGQFVNQLPQYQEGDTEENMRQKAEEYISDTNNRAISLGGYGGYVTFGFDHTVVNVAGEKDFKILSNAFYGGSGTQPGGGAEPGIVLVSFDRNSNGIPDDEWYELAGSEYHKPETRHHYTITYHRPAADHVSTPIPGTAITDSSYIRWDDNDGNTGYIARNSFHSQEYFPQWLADEQLTFTGARLADNAVDESGTGSYYVLNAYDWGYADNHPNDAEEKISFDIAWAVDTDGNPVDLPGADFIRVYTGVNQQCGWIGEISTEITGAEDLHVTDLSATEP</sequence>
<reference evidence="1" key="2">
    <citation type="submission" date="2021-04" db="EMBL/GenBank/DDBJ databases">
        <authorList>
            <person name="Gilroy R."/>
        </authorList>
    </citation>
    <scope>NUCLEOTIDE SEQUENCE</scope>
    <source>
        <strain evidence="1">ChiHjej12B11-16260</strain>
    </source>
</reference>
<evidence type="ECO:0000313" key="1">
    <source>
        <dbReference type="EMBL" id="HIX44939.1"/>
    </source>
</evidence>
<organism evidence="1 2">
    <name type="scientific">Candidatus Barnesiella excrementipullorum</name>
    <dbReference type="NCBI Taxonomy" id="2838479"/>
    <lineage>
        <taxon>Bacteria</taxon>
        <taxon>Pseudomonadati</taxon>
        <taxon>Bacteroidota</taxon>
        <taxon>Bacteroidia</taxon>
        <taxon>Bacteroidales</taxon>
        <taxon>Barnesiellaceae</taxon>
        <taxon>Barnesiella</taxon>
    </lineage>
</organism>
<dbReference type="Proteomes" id="UP000824246">
    <property type="component" value="Unassembled WGS sequence"/>
</dbReference>
<proteinExistence type="predicted"/>
<accession>A0A9D1VQ15</accession>
<protein>
    <submittedName>
        <fullName evidence="1">Cell surface protein</fullName>
    </submittedName>
</protein>
<dbReference type="EMBL" id="DXFB01000046">
    <property type="protein sequence ID" value="HIX44939.1"/>
    <property type="molecule type" value="Genomic_DNA"/>
</dbReference>
<gene>
    <name evidence="1" type="ORF">H9982_01825</name>
</gene>
<name>A0A9D1VQ15_9BACT</name>
<reference evidence="1" key="1">
    <citation type="journal article" date="2021" name="PeerJ">
        <title>Extensive microbial diversity within the chicken gut microbiome revealed by metagenomics and culture.</title>
        <authorList>
            <person name="Gilroy R."/>
            <person name="Ravi A."/>
            <person name="Getino M."/>
            <person name="Pursley I."/>
            <person name="Horton D.L."/>
            <person name="Alikhan N.F."/>
            <person name="Baker D."/>
            <person name="Gharbi K."/>
            <person name="Hall N."/>
            <person name="Watson M."/>
            <person name="Adriaenssens E.M."/>
            <person name="Foster-Nyarko E."/>
            <person name="Jarju S."/>
            <person name="Secka A."/>
            <person name="Antonio M."/>
            <person name="Oren A."/>
            <person name="Chaudhuri R.R."/>
            <person name="La Ragione R."/>
            <person name="Hildebrand F."/>
            <person name="Pallen M.J."/>
        </authorList>
    </citation>
    <scope>NUCLEOTIDE SEQUENCE</scope>
    <source>
        <strain evidence="1">ChiHjej12B11-16260</strain>
    </source>
</reference>